<dbReference type="Proteomes" id="UP000006873">
    <property type="component" value="Chromosome"/>
</dbReference>
<protein>
    <submittedName>
        <fullName evidence="1">Uncharacterized protein</fullName>
    </submittedName>
</protein>
<gene>
    <name evidence="1" type="ordered locus">ELI_3838</name>
</gene>
<dbReference type="EMBL" id="CP002273">
    <property type="protein sequence ID" value="ADO38785.1"/>
    <property type="molecule type" value="Genomic_DNA"/>
</dbReference>
<dbReference type="AlphaFoldDB" id="E3GGI0"/>
<organism evidence="1 2">
    <name type="scientific">Eubacterium callanderi</name>
    <dbReference type="NCBI Taxonomy" id="53442"/>
    <lineage>
        <taxon>Bacteria</taxon>
        <taxon>Bacillati</taxon>
        <taxon>Bacillota</taxon>
        <taxon>Clostridia</taxon>
        <taxon>Eubacteriales</taxon>
        <taxon>Eubacteriaceae</taxon>
        <taxon>Eubacterium</taxon>
    </lineage>
</organism>
<name>E3GGI0_9FIRM</name>
<dbReference type="KEGG" id="elm:ELI_3838"/>
<proteinExistence type="predicted"/>
<reference key="1">
    <citation type="submission" date="2010-09" db="EMBL/GenBank/DDBJ databases">
        <authorList>
            <person name="Roh H."/>
            <person name="Ko H.-J."/>
            <person name="Kim D."/>
            <person name="Choi D.G."/>
            <person name="Park S."/>
            <person name="Kim S."/>
            <person name="Kim K.H."/>
            <person name="Chang I.S."/>
            <person name="Choi I.-G."/>
        </authorList>
    </citation>
    <scope>NUCLEOTIDE SEQUENCE</scope>
    <source>
        <strain>KIST612</strain>
    </source>
</reference>
<accession>E3GGI0</accession>
<sequence>MADICDRDLAAILAILALSRTDLSALQFLTPLIHKILENKNS</sequence>
<dbReference type="HOGENOM" id="CLU_3251681_0_0_9"/>
<evidence type="ECO:0000313" key="1">
    <source>
        <dbReference type="EMBL" id="ADO38785.1"/>
    </source>
</evidence>
<reference evidence="1 2" key="2">
    <citation type="journal article" date="2011" name="J. Bacteriol.">
        <title>Complete genome sequence of a carbon monoxide-utilizing acetogen, Eubacterium limosum KIST612.</title>
        <authorList>
            <person name="Roh H."/>
            <person name="Ko H.J."/>
            <person name="Kim D."/>
            <person name="Choi D.G."/>
            <person name="Park S."/>
            <person name="Kim S."/>
            <person name="Chang I.S."/>
            <person name="Choi I.G."/>
        </authorList>
    </citation>
    <scope>NUCLEOTIDE SEQUENCE [LARGE SCALE GENOMIC DNA]</scope>
    <source>
        <strain evidence="1 2">KIST612</strain>
    </source>
</reference>
<evidence type="ECO:0000313" key="2">
    <source>
        <dbReference type="Proteomes" id="UP000006873"/>
    </source>
</evidence>
<keyword evidence="2" id="KW-1185">Reference proteome</keyword>